<name>A0A0F9UU87_9ZZZZ</name>
<comment type="caution">
    <text evidence="1">The sequence shown here is derived from an EMBL/GenBank/DDBJ whole genome shotgun (WGS) entry which is preliminary data.</text>
</comment>
<gene>
    <name evidence="1" type="ORF">LCGC14_0222490</name>
</gene>
<sequence length="145" mass="15283">MSANLHLATLHDGQFHLGGSALLQLSGHLNGLDAVCRALGVIPLSQFVDITALEIREADELLNDAPPSSGTDPVTGLAYGIEDTAWHPAAAGMISIEALVGHLQRNRPRELKGADLSLIRADLQYCAEVLGTLETAGGQFHLAAR</sequence>
<dbReference type="AlphaFoldDB" id="A0A0F9UU87"/>
<accession>A0A0F9UU87</accession>
<dbReference type="EMBL" id="LAZR01000106">
    <property type="protein sequence ID" value="KKN91047.1"/>
    <property type="molecule type" value="Genomic_DNA"/>
</dbReference>
<reference evidence="1" key="1">
    <citation type="journal article" date="2015" name="Nature">
        <title>Complex archaea that bridge the gap between prokaryotes and eukaryotes.</title>
        <authorList>
            <person name="Spang A."/>
            <person name="Saw J.H."/>
            <person name="Jorgensen S.L."/>
            <person name="Zaremba-Niedzwiedzka K."/>
            <person name="Martijn J."/>
            <person name="Lind A.E."/>
            <person name="van Eijk R."/>
            <person name="Schleper C."/>
            <person name="Guy L."/>
            <person name="Ettema T.J."/>
        </authorList>
    </citation>
    <scope>NUCLEOTIDE SEQUENCE</scope>
</reference>
<protein>
    <submittedName>
        <fullName evidence="1">Uncharacterized protein</fullName>
    </submittedName>
</protein>
<proteinExistence type="predicted"/>
<organism evidence="1">
    <name type="scientific">marine sediment metagenome</name>
    <dbReference type="NCBI Taxonomy" id="412755"/>
    <lineage>
        <taxon>unclassified sequences</taxon>
        <taxon>metagenomes</taxon>
        <taxon>ecological metagenomes</taxon>
    </lineage>
</organism>
<evidence type="ECO:0000313" key="1">
    <source>
        <dbReference type="EMBL" id="KKN91047.1"/>
    </source>
</evidence>